<dbReference type="Pfam" id="PF02954">
    <property type="entry name" value="HTH_8"/>
    <property type="match status" value="1"/>
</dbReference>
<dbReference type="FunFam" id="3.40.50.300:FF:000006">
    <property type="entry name" value="DNA-binding transcriptional regulator NtrC"/>
    <property type="match status" value="1"/>
</dbReference>
<dbReference type="InterPro" id="IPR025943">
    <property type="entry name" value="Sigma_54_int_dom_ATP-bd_2"/>
</dbReference>
<dbReference type="SUPFAM" id="SSF52540">
    <property type="entry name" value="P-loop containing nucleoside triphosphate hydrolases"/>
    <property type="match status" value="1"/>
</dbReference>
<dbReference type="EMBL" id="JAENIL010000019">
    <property type="protein sequence ID" value="MBK1877558.1"/>
    <property type="molecule type" value="Genomic_DNA"/>
</dbReference>
<dbReference type="InterPro" id="IPR058031">
    <property type="entry name" value="AAA_lid_NorR"/>
</dbReference>
<evidence type="ECO:0000256" key="2">
    <source>
        <dbReference type="ARBA" id="ARBA00022840"/>
    </source>
</evidence>
<dbReference type="InterPro" id="IPR002078">
    <property type="entry name" value="Sigma_54_int"/>
</dbReference>
<dbReference type="InterPro" id="IPR003593">
    <property type="entry name" value="AAA+_ATPase"/>
</dbReference>
<dbReference type="GO" id="GO:0006355">
    <property type="term" value="P:regulation of DNA-templated transcription"/>
    <property type="evidence" value="ECO:0007669"/>
    <property type="project" value="InterPro"/>
</dbReference>
<keyword evidence="5" id="KW-0597">Phosphoprotein</keyword>
<dbReference type="RefSeq" id="WP_200355770.1">
    <property type="nucleotide sequence ID" value="NZ_JAENIL010000019.1"/>
</dbReference>
<dbReference type="Pfam" id="PF25601">
    <property type="entry name" value="AAA_lid_14"/>
    <property type="match status" value="1"/>
</dbReference>
<dbReference type="Gene3D" id="3.40.50.300">
    <property type="entry name" value="P-loop containing nucleotide triphosphate hydrolases"/>
    <property type="match status" value="1"/>
</dbReference>
<proteinExistence type="predicted"/>
<dbReference type="Pfam" id="PF00072">
    <property type="entry name" value="Response_reg"/>
    <property type="match status" value="1"/>
</dbReference>
<accession>A0A934RWC0</accession>
<keyword evidence="1" id="KW-0547">Nucleotide-binding</keyword>
<name>A0A934RWC0_9BACT</name>
<keyword evidence="9" id="KW-1185">Reference proteome</keyword>
<dbReference type="InterPro" id="IPR009057">
    <property type="entry name" value="Homeodomain-like_sf"/>
</dbReference>
<evidence type="ECO:0000259" key="7">
    <source>
        <dbReference type="PROSITE" id="PS50110"/>
    </source>
</evidence>
<evidence type="ECO:0000256" key="3">
    <source>
        <dbReference type="ARBA" id="ARBA00023015"/>
    </source>
</evidence>
<keyword evidence="4" id="KW-0804">Transcription</keyword>
<dbReference type="Gene3D" id="3.40.50.2300">
    <property type="match status" value="1"/>
</dbReference>
<dbReference type="SUPFAM" id="SSF46689">
    <property type="entry name" value="Homeodomain-like"/>
    <property type="match status" value="1"/>
</dbReference>
<feature type="domain" description="Response regulatory" evidence="7">
    <location>
        <begin position="10"/>
        <end position="129"/>
    </location>
</feature>
<dbReference type="PRINTS" id="PR01590">
    <property type="entry name" value="HTHFIS"/>
</dbReference>
<gene>
    <name evidence="8" type="ORF">JIN87_11815</name>
</gene>
<dbReference type="PROSITE" id="PS50110">
    <property type="entry name" value="RESPONSE_REGULATORY"/>
    <property type="match status" value="1"/>
</dbReference>
<keyword evidence="2" id="KW-0067">ATP-binding</keyword>
<dbReference type="InterPro" id="IPR002197">
    <property type="entry name" value="HTH_Fis"/>
</dbReference>
<comment type="caution">
    <text evidence="8">The sequence shown here is derived from an EMBL/GenBank/DDBJ whole genome shotgun (WGS) entry which is preliminary data.</text>
</comment>
<dbReference type="GO" id="GO:0000160">
    <property type="term" value="P:phosphorelay signal transduction system"/>
    <property type="evidence" value="ECO:0007669"/>
    <property type="project" value="InterPro"/>
</dbReference>
<evidence type="ECO:0000256" key="5">
    <source>
        <dbReference type="PROSITE-ProRule" id="PRU00169"/>
    </source>
</evidence>
<dbReference type="Proteomes" id="UP000617628">
    <property type="component" value="Unassembled WGS sequence"/>
</dbReference>
<dbReference type="InterPro" id="IPR001789">
    <property type="entry name" value="Sig_transdc_resp-reg_receiver"/>
</dbReference>
<dbReference type="InterPro" id="IPR011006">
    <property type="entry name" value="CheY-like_superfamily"/>
</dbReference>
<evidence type="ECO:0000313" key="8">
    <source>
        <dbReference type="EMBL" id="MBK1877558.1"/>
    </source>
</evidence>
<sequence>MKPNSVPHPRILVCDDEQDVLASARLLFKNEEVDCVTVTNPVTAFESIREDEFDMVLLDLNYSRDTTSGAEGLQLIERVREEDTKLPIVVTTAWATVEIAVRAMRNGANDFITKPWDNERLLSIVRNMHELSRLQQREQRLVDENDVLRRSDEKQDIVGDSSAMVAVRETICQIAPSDANILITGENGTGKSIFAKCIHDISKRSVGPFISVNMGGISDSLFESELFGHVKGAFTDAKSDRTGRFELADGGTLFLDEIGELSASHQTTLLRLLETGEFERLGSSKTRKADVRIISATNADLEQLVNDGRFRRDLYYRLNTVPIHMPPLRDREQDIVGLAQMFLEKYTKRYRKEITGFSKEALAIIKNNDWPGNVREMDHAVERAVLLSTGDRVEPASLVLSASPNKSQSLDDMSLEEVETYLIKRALRRSDGNVNEAADALGLSRSAFYRRLRKYSL</sequence>
<dbReference type="SUPFAM" id="SSF52172">
    <property type="entry name" value="CheY-like"/>
    <property type="match status" value="1"/>
</dbReference>
<evidence type="ECO:0000313" key="9">
    <source>
        <dbReference type="Proteomes" id="UP000617628"/>
    </source>
</evidence>
<feature type="domain" description="Sigma-54 factor interaction" evidence="6">
    <location>
        <begin position="157"/>
        <end position="386"/>
    </location>
</feature>
<keyword evidence="3" id="KW-0805">Transcription regulation</keyword>
<organism evidence="8 9">
    <name type="scientific">Pelagicoccus mobilis</name>
    <dbReference type="NCBI Taxonomy" id="415221"/>
    <lineage>
        <taxon>Bacteria</taxon>
        <taxon>Pseudomonadati</taxon>
        <taxon>Verrucomicrobiota</taxon>
        <taxon>Opitutia</taxon>
        <taxon>Puniceicoccales</taxon>
        <taxon>Pelagicoccaceae</taxon>
        <taxon>Pelagicoccus</taxon>
    </lineage>
</organism>
<dbReference type="SMART" id="SM00382">
    <property type="entry name" value="AAA"/>
    <property type="match status" value="1"/>
</dbReference>
<reference evidence="8" key="1">
    <citation type="submission" date="2021-01" db="EMBL/GenBank/DDBJ databases">
        <title>Modified the classification status of verrucomicrobia.</title>
        <authorList>
            <person name="Feng X."/>
        </authorList>
    </citation>
    <scope>NUCLEOTIDE SEQUENCE</scope>
    <source>
        <strain evidence="8">KCTC 13126</strain>
    </source>
</reference>
<dbReference type="PANTHER" id="PTHR32071">
    <property type="entry name" value="TRANSCRIPTIONAL REGULATORY PROTEIN"/>
    <property type="match status" value="1"/>
</dbReference>
<protein>
    <submittedName>
        <fullName evidence="8">Sigma-54-dependent Fis family transcriptional regulator</fullName>
    </submittedName>
</protein>
<dbReference type="SMART" id="SM00448">
    <property type="entry name" value="REC"/>
    <property type="match status" value="1"/>
</dbReference>
<feature type="modified residue" description="4-aspartylphosphate" evidence="5">
    <location>
        <position position="59"/>
    </location>
</feature>
<evidence type="ECO:0000256" key="4">
    <source>
        <dbReference type="ARBA" id="ARBA00023163"/>
    </source>
</evidence>
<evidence type="ECO:0000259" key="6">
    <source>
        <dbReference type="PROSITE" id="PS50045"/>
    </source>
</evidence>
<dbReference type="Gene3D" id="1.10.10.60">
    <property type="entry name" value="Homeodomain-like"/>
    <property type="match status" value="1"/>
</dbReference>
<dbReference type="GO" id="GO:0005524">
    <property type="term" value="F:ATP binding"/>
    <property type="evidence" value="ECO:0007669"/>
    <property type="project" value="UniProtKB-KW"/>
</dbReference>
<dbReference type="PROSITE" id="PS50045">
    <property type="entry name" value="SIGMA54_INTERACT_4"/>
    <property type="match status" value="1"/>
</dbReference>
<dbReference type="InterPro" id="IPR027417">
    <property type="entry name" value="P-loop_NTPase"/>
</dbReference>
<dbReference type="AlphaFoldDB" id="A0A934RWC0"/>
<dbReference type="GO" id="GO:0043565">
    <property type="term" value="F:sequence-specific DNA binding"/>
    <property type="evidence" value="ECO:0007669"/>
    <property type="project" value="InterPro"/>
</dbReference>
<dbReference type="CDD" id="cd00009">
    <property type="entry name" value="AAA"/>
    <property type="match status" value="1"/>
</dbReference>
<evidence type="ECO:0000256" key="1">
    <source>
        <dbReference type="ARBA" id="ARBA00022741"/>
    </source>
</evidence>
<dbReference type="Pfam" id="PF00158">
    <property type="entry name" value="Sigma54_activat"/>
    <property type="match status" value="1"/>
</dbReference>
<dbReference type="PROSITE" id="PS00676">
    <property type="entry name" value="SIGMA54_INTERACT_2"/>
    <property type="match status" value="1"/>
</dbReference>
<dbReference type="Gene3D" id="1.10.8.60">
    <property type="match status" value="1"/>
</dbReference>